<name>A0ABD3SZE5_9LAMI</name>
<feature type="region of interest" description="Disordered" evidence="1">
    <location>
        <begin position="22"/>
        <end position="42"/>
    </location>
</feature>
<accession>A0ABD3SZE5</accession>
<dbReference type="AlphaFoldDB" id="A0ABD3SZE5"/>
<evidence type="ECO:0000256" key="1">
    <source>
        <dbReference type="SAM" id="MobiDB-lite"/>
    </source>
</evidence>
<reference evidence="2 3" key="1">
    <citation type="submission" date="2024-12" db="EMBL/GenBank/DDBJ databases">
        <title>The unique morphological basis and parallel evolutionary history of personate flowers in Penstemon.</title>
        <authorList>
            <person name="Depatie T.H."/>
            <person name="Wessinger C.A."/>
        </authorList>
    </citation>
    <scope>NUCLEOTIDE SEQUENCE [LARGE SCALE GENOMIC DNA]</scope>
    <source>
        <strain evidence="2">WTNN_2</strain>
        <tissue evidence="2">Leaf</tissue>
    </source>
</reference>
<evidence type="ECO:0000313" key="2">
    <source>
        <dbReference type="EMBL" id="KAL3829533.1"/>
    </source>
</evidence>
<evidence type="ECO:0000313" key="3">
    <source>
        <dbReference type="Proteomes" id="UP001634393"/>
    </source>
</evidence>
<dbReference type="EMBL" id="JBJXBP010000005">
    <property type="protein sequence ID" value="KAL3829533.1"/>
    <property type="molecule type" value="Genomic_DNA"/>
</dbReference>
<protein>
    <submittedName>
        <fullName evidence="2">Uncharacterized protein</fullName>
    </submittedName>
</protein>
<keyword evidence="3" id="KW-1185">Reference proteome</keyword>
<sequence>MKRESRQHSMIRIRYPLLSSPLTRNRNESNKVSTKPTNQSCKSNVKSKRTQKIRSSVDDFRLVTRRVLDSGPGLKFSGFSATVLEAPFLVKAFGGGGGGGVKTVTCFLFEMVLPTLSSVLRMKGVDNVAGDSDCNLFLQAVNDLEQLPIKTQFVRNSKAPINCWSVRKHAAKIKHHQNSFIPKKQ</sequence>
<gene>
    <name evidence="2" type="ORF">ACJIZ3_018335</name>
</gene>
<proteinExistence type="predicted"/>
<dbReference type="Proteomes" id="UP001634393">
    <property type="component" value="Unassembled WGS sequence"/>
</dbReference>
<organism evidence="2 3">
    <name type="scientific">Penstemon smallii</name>
    <dbReference type="NCBI Taxonomy" id="265156"/>
    <lineage>
        <taxon>Eukaryota</taxon>
        <taxon>Viridiplantae</taxon>
        <taxon>Streptophyta</taxon>
        <taxon>Embryophyta</taxon>
        <taxon>Tracheophyta</taxon>
        <taxon>Spermatophyta</taxon>
        <taxon>Magnoliopsida</taxon>
        <taxon>eudicotyledons</taxon>
        <taxon>Gunneridae</taxon>
        <taxon>Pentapetalae</taxon>
        <taxon>asterids</taxon>
        <taxon>lamiids</taxon>
        <taxon>Lamiales</taxon>
        <taxon>Plantaginaceae</taxon>
        <taxon>Cheloneae</taxon>
        <taxon>Penstemon</taxon>
    </lineage>
</organism>
<comment type="caution">
    <text evidence="2">The sequence shown here is derived from an EMBL/GenBank/DDBJ whole genome shotgun (WGS) entry which is preliminary data.</text>
</comment>